<protein>
    <submittedName>
        <fullName evidence="2">Uncharacterized protein</fullName>
    </submittedName>
</protein>
<feature type="region of interest" description="Disordered" evidence="1">
    <location>
        <begin position="1"/>
        <end position="27"/>
    </location>
</feature>
<dbReference type="EMBL" id="CAKOFQ010006703">
    <property type="protein sequence ID" value="CAH1962825.1"/>
    <property type="molecule type" value="Genomic_DNA"/>
</dbReference>
<comment type="caution">
    <text evidence="2">The sequence shown here is derived from an EMBL/GenBank/DDBJ whole genome shotgun (WGS) entry which is preliminary data.</text>
</comment>
<dbReference type="AlphaFoldDB" id="A0A9P0NXB4"/>
<accession>A0A9P0NXB4</accession>
<sequence>MAAKRGNLPEPGPSGIKKPYSSVAKGKSAIIQPKDTTQAVQTTKSDLLQYVDPVSENLNISGVKNTRNGGMLVGCSSDDDSRRLRQIAVEKLADKYEIKGIQLSS</sequence>
<reference evidence="2" key="1">
    <citation type="submission" date="2022-03" db="EMBL/GenBank/DDBJ databases">
        <authorList>
            <person name="Sayadi A."/>
        </authorList>
    </citation>
    <scope>NUCLEOTIDE SEQUENCE</scope>
</reference>
<keyword evidence="3" id="KW-1185">Reference proteome</keyword>
<name>A0A9P0NXB4_ACAOB</name>
<evidence type="ECO:0000313" key="3">
    <source>
        <dbReference type="Proteomes" id="UP001152888"/>
    </source>
</evidence>
<gene>
    <name evidence="2" type="ORF">ACAOBT_LOCUS4859</name>
</gene>
<evidence type="ECO:0000256" key="1">
    <source>
        <dbReference type="SAM" id="MobiDB-lite"/>
    </source>
</evidence>
<proteinExistence type="predicted"/>
<dbReference type="Proteomes" id="UP001152888">
    <property type="component" value="Unassembled WGS sequence"/>
</dbReference>
<dbReference type="OrthoDB" id="8300170at2759"/>
<evidence type="ECO:0000313" key="2">
    <source>
        <dbReference type="EMBL" id="CAH1962825.1"/>
    </source>
</evidence>
<organism evidence="2 3">
    <name type="scientific">Acanthoscelides obtectus</name>
    <name type="common">Bean weevil</name>
    <name type="synonym">Bruchus obtectus</name>
    <dbReference type="NCBI Taxonomy" id="200917"/>
    <lineage>
        <taxon>Eukaryota</taxon>
        <taxon>Metazoa</taxon>
        <taxon>Ecdysozoa</taxon>
        <taxon>Arthropoda</taxon>
        <taxon>Hexapoda</taxon>
        <taxon>Insecta</taxon>
        <taxon>Pterygota</taxon>
        <taxon>Neoptera</taxon>
        <taxon>Endopterygota</taxon>
        <taxon>Coleoptera</taxon>
        <taxon>Polyphaga</taxon>
        <taxon>Cucujiformia</taxon>
        <taxon>Chrysomeloidea</taxon>
        <taxon>Chrysomelidae</taxon>
        <taxon>Bruchinae</taxon>
        <taxon>Bruchini</taxon>
        <taxon>Acanthoscelides</taxon>
    </lineage>
</organism>